<organism evidence="2">
    <name type="scientific">marine sediment metagenome</name>
    <dbReference type="NCBI Taxonomy" id="412755"/>
    <lineage>
        <taxon>unclassified sequences</taxon>
        <taxon>metagenomes</taxon>
        <taxon>ecological metagenomes</taxon>
    </lineage>
</organism>
<feature type="domain" description="Bbp19-like phage" evidence="1">
    <location>
        <begin position="31"/>
        <end position="90"/>
    </location>
</feature>
<dbReference type="Pfam" id="PF25181">
    <property type="entry name" value="Phage_Bbp19"/>
    <property type="match status" value="1"/>
</dbReference>
<sequence>MDTQDAREAFEAKKAAKAAADRQFVQLVRDYQEVFATKAGERVLEDLAFQAEFMEMTPAIALQHPHMLSYADGKRNLYIQIVKMLREDADLHEQRIKAGETAKEEQDHEL</sequence>
<dbReference type="EMBL" id="LAZR01052985">
    <property type="protein sequence ID" value="KKK81752.1"/>
    <property type="molecule type" value="Genomic_DNA"/>
</dbReference>
<gene>
    <name evidence="2" type="ORF">LCGC14_2810290</name>
</gene>
<accession>A0A0F8YK20</accession>
<reference evidence="2" key="1">
    <citation type="journal article" date="2015" name="Nature">
        <title>Complex archaea that bridge the gap between prokaryotes and eukaryotes.</title>
        <authorList>
            <person name="Spang A."/>
            <person name="Saw J.H."/>
            <person name="Jorgensen S.L."/>
            <person name="Zaremba-Niedzwiedzka K."/>
            <person name="Martijn J."/>
            <person name="Lind A.E."/>
            <person name="van Eijk R."/>
            <person name="Schleper C."/>
            <person name="Guy L."/>
            <person name="Ettema T.J."/>
        </authorList>
    </citation>
    <scope>NUCLEOTIDE SEQUENCE</scope>
</reference>
<dbReference type="InterPro" id="IPR057447">
    <property type="entry name" value="Bbp19-like_phage"/>
</dbReference>
<comment type="caution">
    <text evidence="2">The sequence shown here is derived from an EMBL/GenBank/DDBJ whole genome shotgun (WGS) entry which is preliminary data.</text>
</comment>
<proteinExistence type="predicted"/>
<evidence type="ECO:0000259" key="1">
    <source>
        <dbReference type="Pfam" id="PF25181"/>
    </source>
</evidence>
<evidence type="ECO:0000313" key="2">
    <source>
        <dbReference type="EMBL" id="KKK81752.1"/>
    </source>
</evidence>
<dbReference type="AlphaFoldDB" id="A0A0F8YK20"/>
<protein>
    <recommendedName>
        <fullName evidence="1">Bbp19-like phage domain-containing protein</fullName>
    </recommendedName>
</protein>
<name>A0A0F8YK20_9ZZZZ</name>